<gene>
    <name evidence="2" type="ORF">LK487_17245</name>
</gene>
<organism evidence="2 3">
    <name type="scientific">Agathobacter rectalis</name>
    <dbReference type="NCBI Taxonomy" id="39491"/>
    <lineage>
        <taxon>Bacteria</taxon>
        <taxon>Bacillati</taxon>
        <taxon>Bacillota</taxon>
        <taxon>Clostridia</taxon>
        <taxon>Lachnospirales</taxon>
        <taxon>Lachnospiraceae</taxon>
        <taxon>Agathobacter</taxon>
    </lineage>
</organism>
<protein>
    <submittedName>
        <fullName evidence="2">IS21 family transposase</fullName>
    </submittedName>
</protein>
<feature type="region of interest" description="Disordered" evidence="1">
    <location>
        <begin position="46"/>
        <end position="75"/>
    </location>
</feature>
<evidence type="ECO:0000256" key="1">
    <source>
        <dbReference type="SAM" id="MobiDB-lite"/>
    </source>
</evidence>
<dbReference type="AlphaFoldDB" id="A0AAW4WWP7"/>
<comment type="caution">
    <text evidence="2">The sequence shown here is derived from an EMBL/GenBank/DDBJ whole genome shotgun (WGS) entry which is preliminary data.</text>
</comment>
<proteinExistence type="predicted"/>
<evidence type="ECO:0000313" key="2">
    <source>
        <dbReference type="EMBL" id="MCC2748731.1"/>
    </source>
</evidence>
<dbReference type="EMBL" id="JAJFBX010000084">
    <property type="protein sequence ID" value="MCC2748731.1"/>
    <property type="molecule type" value="Genomic_DNA"/>
</dbReference>
<feature type="non-terminal residue" evidence="2">
    <location>
        <position position="1"/>
    </location>
</feature>
<name>A0AAW4WWP7_9FIRM</name>
<accession>A0AAW4WWP7</accession>
<dbReference type="Proteomes" id="UP001197847">
    <property type="component" value="Unassembled WGS sequence"/>
</dbReference>
<evidence type="ECO:0000313" key="3">
    <source>
        <dbReference type="Proteomes" id="UP001197847"/>
    </source>
</evidence>
<sequence length="75" mass="8304">KKKIISRTSDACGFEPAVEAGEHLVEQGHPLDEASLTTMARRIASGEKPYEQTAPDLTGYDVFMQPRGTRERKEA</sequence>
<reference evidence="2" key="1">
    <citation type="submission" date="2021-10" db="EMBL/GenBank/DDBJ databases">
        <title>Collection of gut derived symbiotic bacterial strains cultured from healthy donors.</title>
        <authorList>
            <person name="Lin H."/>
            <person name="Littmann E."/>
            <person name="Claire K."/>
            <person name="Pamer E."/>
        </authorList>
    </citation>
    <scope>NUCLEOTIDE SEQUENCE</scope>
    <source>
        <strain evidence="2">MSK.22.92</strain>
    </source>
</reference>